<evidence type="ECO:0000313" key="4">
    <source>
        <dbReference type="Proteomes" id="UP000199550"/>
    </source>
</evidence>
<dbReference type="InterPro" id="IPR007896">
    <property type="entry name" value="BTP_bacteria"/>
</dbReference>
<sequence length="145" mass="16659">MRTLADRIRHAISFEVIALMLVIPLASFVFHQPMHDIGVISVVSATTAMLWNVAYNFLFDLWLKRTTGNTLKSRRVRVLHAVLFEGGLLIALMPFIAWYLSITLAQAFVMDVSFALFYMAYAFAFNWAYDWMFPLAEWKQAAAQD</sequence>
<keyword evidence="1" id="KW-0812">Transmembrane</keyword>
<reference evidence="3 4" key="1">
    <citation type="submission" date="2016-10" db="EMBL/GenBank/DDBJ databases">
        <authorList>
            <person name="de Groot N.N."/>
        </authorList>
    </citation>
    <scope>NUCLEOTIDE SEQUENCE [LARGE SCALE GENOMIC DNA]</scope>
    <source>
        <strain evidence="3 4">DSM 16199</strain>
    </source>
</reference>
<feature type="domain" description="Chlorhexidine efflux transporter" evidence="2">
    <location>
        <begin position="2"/>
        <end position="65"/>
    </location>
</feature>
<proteinExistence type="predicted"/>
<organism evidence="3 4">
    <name type="scientific">Loktanella salsilacus</name>
    <dbReference type="NCBI Taxonomy" id="195913"/>
    <lineage>
        <taxon>Bacteria</taxon>
        <taxon>Pseudomonadati</taxon>
        <taxon>Pseudomonadota</taxon>
        <taxon>Alphaproteobacteria</taxon>
        <taxon>Rhodobacterales</taxon>
        <taxon>Roseobacteraceae</taxon>
        <taxon>Loktanella</taxon>
    </lineage>
</organism>
<protein>
    <submittedName>
        <fullName evidence="3">Uncharacterized membrane protein</fullName>
    </submittedName>
</protein>
<gene>
    <name evidence="3" type="ORF">SAMN04488004_110111</name>
</gene>
<dbReference type="NCBIfam" id="NF033664">
    <property type="entry name" value="PACE_transport"/>
    <property type="match status" value="1"/>
</dbReference>
<dbReference type="STRING" id="195913.SAMN04488004_110111"/>
<dbReference type="Proteomes" id="UP000199550">
    <property type="component" value="Unassembled WGS sequence"/>
</dbReference>
<feature type="transmembrane region" description="Helical" evidence="1">
    <location>
        <begin position="12"/>
        <end position="31"/>
    </location>
</feature>
<dbReference type="OrthoDB" id="1631120at2"/>
<name>A0A1I4FWP1_9RHOB</name>
<feature type="domain" description="Chlorhexidine efflux transporter" evidence="2">
    <location>
        <begin position="72"/>
        <end position="134"/>
    </location>
</feature>
<keyword evidence="4" id="KW-1185">Reference proteome</keyword>
<feature type="transmembrane region" description="Helical" evidence="1">
    <location>
        <begin position="37"/>
        <end position="58"/>
    </location>
</feature>
<dbReference type="RefSeq" id="WP_090189315.1">
    <property type="nucleotide sequence ID" value="NZ_FOTF01000010.1"/>
</dbReference>
<evidence type="ECO:0000256" key="1">
    <source>
        <dbReference type="SAM" id="Phobius"/>
    </source>
</evidence>
<feature type="transmembrane region" description="Helical" evidence="1">
    <location>
        <begin position="107"/>
        <end position="129"/>
    </location>
</feature>
<dbReference type="Pfam" id="PF05232">
    <property type="entry name" value="BTP"/>
    <property type="match status" value="2"/>
</dbReference>
<feature type="transmembrane region" description="Helical" evidence="1">
    <location>
        <begin position="78"/>
        <end position="101"/>
    </location>
</feature>
<evidence type="ECO:0000259" key="2">
    <source>
        <dbReference type="Pfam" id="PF05232"/>
    </source>
</evidence>
<dbReference type="EMBL" id="FOTF01000010">
    <property type="protein sequence ID" value="SFL21111.1"/>
    <property type="molecule type" value="Genomic_DNA"/>
</dbReference>
<dbReference type="AlphaFoldDB" id="A0A1I4FWP1"/>
<accession>A0A1I4FWP1</accession>
<keyword evidence="1" id="KW-1133">Transmembrane helix</keyword>
<keyword evidence="1" id="KW-0472">Membrane</keyword>
<evidence type="ECO:0000313" key="3">
    <source>
        <dbReference type="EMBL" id="SFL21111.1"/>
    </source>
</evidence>
<dbReference type="InterPro" id="IPR058208">
    <property type="entry name" value="PACE"/>
</dbReference>